<keyword evidence="3" id="KW-0813">Transport</keyword>
<dbReference type="CDD" id="cd18596">
    <property type="entry name" value="ABC_6TM_VMR1_D1_like"/>
    <property type="match status" value="1"/>
</dbReference>
<keyword evidence="5" id="KW-0677">Repeat</keyword>
<dbReference type="Proteomes" id="UP000807306">
    <property type="component" value="Unassembled WGS sequence"/>
</dbReference>
<feature type="transmembrane region" description="Helical" evidence="12">
    <location>
        <begin position="1000"/>
        <end position="1025"/>
    </location>
</feature>
<evidence type="ECO:0000256" key="10">
    <source>
        <dbReference type="SAM" id="Coils"/>
    </source>
</evidence>
<dbReference type="InterPro" id="IPR003439">
    <property type="entry name" value="ABC_transporter-like_ATP-bd"/>
</dbReference>
<evidence type="ECO:0000313" key="15">
    <source>
        <dbReference type="EMBL" id="KAF9525551.1"/>
    </source>
</evidence>
<evidence type="ECO:0000256" key="4">
    <source>
        <dbReference type="ARBA" id="ARBA00022692"/>
    </source>
</evidence>
<dbReference type="GO" id="GO:0005524">
    <property type="term" value="F:ATP binding"/>
    <property type="evidence" value="ECO:0007669"/>
    <property type="project" value="UniProtKB-KW"/>
</dbReference>
<feature type="transmembrane region" description="Helical" evidence="12">
    <location>
        <begin position="632"/>
        <end position="650"/>
    </location>
</feature>
<dbReference type="InterPro" id="IPR036640">
    <property type="entry name" value="ABC1_TM_sf"/>
</dbReference>
<feature type="transmembrane region" description="Helical" evidence="12">
    <location>
        <begin position="520"/>
        <end position="541"/>
    </location>
</feature>
<dbReference type="FunFam" id="3.40.50.300:FF:000610">
    <property type="entry name" value="Multidrug resistance-associated ABC transporter"/>
    <property type="match status" value="1"/>
</dbReference>
<feature type="domain" description="ABC transporter" evidence="13">
    <location>
        <begin position="703"/>
        <end position="945"/>
    </location>
</feature>
<dbReference type="PROSITE" id="PS00211">
    <property type="entry name" value="ABC_TRANSPORTER_1"/>
    <property type="match status" value="1"/>
</dbReference>
<feature type="transmembrane region" description="Helical" evidence="12">
    <location>
        <begin position="338"/>
        <end position="360"/>
    </location>
</feature>
<dbReference type="SUPFAM" id="SSF52540">
    <property type="entry name" value="P-loop containing nucleoside triphosphate hydrolases"/>
    <property type="match status" value="2"/>
</dbReference>
<evidence type="ECO:0000256" key="5">
    <source>
        <dbReference type="ARBA" id="ARBA00022737"/>
    </source>
</evidence>
<dbReference type="OrthoDB" id="6500128at2759"/>
<dbReference type="CDD" id="cd18604">
    <property type="entry name" value="ABC_6TM_VMR1_D2_like"/>
    <property type="match status" value="1"/>
</dbReference>
<evidence type="ECO:0000256" key="3">
    <source>
        <dbReference type="ARBA" id="ARBA00022448"/>
    </source>
</evidence>
<evidence type="ECO:0000256" key="2">
    <source>
        <dbReference type="ARBA" id="ARBA00009726"/>
    </source>
</evidence>
<evidence type="ECO:0000256" key="11">
    <source>
        <dbReference type="SAM" id="MobiDB-lite"/>
    </source>
</evidence>
<keyword evidence="4 12" id="KW-0812">Transmembrane</keyword>
<keyword evidence="8 12" id="KW-1133">Transmembrane helix</keyword>
<keyword evidence="16" id="KW-1185">Reference proteome</keyword>
<feature type="transmembrane region" description="Helical" evidence="12">
    <location>
        <begin position="1138"/>
        <end position="1159"/>
    </location>
</feature>
<sequence>MRSRIRRSRLSFIVGSNYTISRIAFCPLDGDKSEPSAADGANINNFKESSIIQDFNSENDDFFGITPPLPTTNDFSAASYSIIALLVVSVLDLYQKFDEAELAGHWHWRKLVHRRNVPRLALIGTYWYSSILSSLSLIPGQWSQTLARHTNFTLFVAFATYAYRDIWPLATFTQQPIDDVGRTLIWVEISLLAFSAIFVPLFVPRQYVPADPTSPMPVPNPEQTASIFSLAAYTFLDPVIFEAYRVSHLSHEKLPPLCDTDYSKKLTSDSAPYLDPFHGAKKDRHLFWRLVHVLGWEYLGMAMSIIAMVFASFASPVAVNRILNFLEQDDPDVDIRPWFWILWLFMGPALVSLTFQWYIFLGTRALVRTEAILTQLVFDHSLRIRFKAEAGGEGKSAAPSGSTTPNIQIEDESTERSAEGSTSTDAGTVIGHTASITEQNTNTVIGRETVKGKVKQDSVKGLAPAAQKKKDNLVGKINTLVTVDVDNIANAKDFLMVIIQVPLEFILACAFLYVVLGWSALVGVGSIFLLIPVPGYLAGLLQGINEKKMEKTDARVEAVTQAISVLRMIKLFGWENKIKKQLDVAREEELTYLMKDKVVSLANDLINYLIPTITMLITYSCFTMIAKQPLTPSIIFSSMAVFDVVRTVLYRTSWIFSMTMRGKVSLERISKFLNESELLDNYSEETCTEISIQTVPEDKSNIVGFNNATFSWSKDVDSGVLTPSSRSFRLRIADTVEFKQGTLNLIVGPTGSGKTSILMALLGEMHFLPSSVDSWFNLPREGGVAYAAQESWVQNETIRDNILFGSPYEEDRYKKVIRQCALESDLKLFNAGDKTEVGEKGLTLSGGQKARVTLARAVYSSASIVLLDDILAALDVHTAKHIVQECLMGDLLHDRTILLVTHNVALCSPIADHFVAIGIDGLAREISDISELLGKDKQLAEEVEKQEEELEIEKEVIDMLKQDVKESEGKLILAEELAEGHVSWKSIKLYLKGLGGSAPVAFVAVWLMGRFLVEVSTMFSVWYLGYWGTQYEGHDPRDVSTAHYLSIYSALLLFCVLVYGAENLFYNLGTQRASRSINSQLVHSLLNSTLRWLDETPASRMITRCTQDMAAIDIQLTWCLNGLVSLLVGMVVKLSGPVFYTPIFILPGIFIAVVGSYIGNIYLKAQMSVKREQSNARSPMLAHFGAAIAGLVSIRAYGSQKPLRNESLKRIDHFTKVSRMSYNLNRWIGIRIDFLGASFTTALATYLVVTRKINAANTGFSLNMSLEFCAFILYLVRSYNDFEVQANSLERVQAYLEIDHEPEPTKAGKPPAAWPKSGELKVERLSARYSPTGPRVLNDLSFYVKSGERVGIVGRTGSGKSSLTLSLLRCILTEGSVFLDGIETSKINLDALRSNITIIPQMPELLSGSLRRNLDPFEQHDDATLNDALRASGLFALQSQMDEGQLTLDSDVASGGNNLSVGQRQILALARAIVRNSKLLILDEATSAIDHKTDTIIQSTLRNEMSADTTVLTIAHRLQTIMDADKIMVLDKGRIVEFDTPQELLQKKSGQFKALVDGSGDKKALYATVEQKNKANL</sequence>
<dbReference type="CDD" id="cd03244">
    <property type="entry name" value="ABCC_MRP_domain2"/>
    <property type="match status" value="1"/>
</dbReference>
<feature type="coiled-coil region" evidence="10">
    <location>
        <begin position="929"/>
        <end position="977"/>
    </location>
</feature>
<evidence type="ECO:0000259" key="14">
    <source>
        <dbReference type="PROSITE" id="PS50929"/>
    </source>
</evidence>
<accession>A0A9P6EA33</accession>
<feature type="transmembrane region" description="Helical" evidence="12">
    <location>
        <begin position="494"/>
        <end position="514"/>
    </location>
</feature>
<dbReference type="InterPro" id="IPR050173">
    <property type="entry name" value="ABC_transporter_C-like"/>
</dbReference>
<dbReference type="InterPro" id="IPR011527">
    <property type="entry name" value="ABC1_TM_dom"/>
</dbReference>
<keyword evidence="10" id="KW-0175">Coiled coil</keyword>
<name>A0A9P6EA33_9AGAR</name>
<evidence type="ECO:0000259" key="13">
    <source>
        <dbReference type="PROSITE" id="PS50893"/>
    </source>
</evidence>
<organism evidence="15 16">
    <name type="scientific">Crepidotus variabilis</name>
    <dbReference type="NCBI Taxonomy" id="179855"/>
    <lineage>
        <taxon>Eukaryota</taxon>
        <taxon>Fungi</taxon>
        <taxon>Dikarya</taxon>
        <taxon>Basidiomycota</taxon>
        <taxon>Agaricomycotina</taxon>
        <taxon>Agaricomycetes</taxon>
        <taxon>Agaricomycetidae</taxon>
        <taxon>Agaricales</taxon>
        <taxon>Agaricineae</taxon>
        <taxon>Crepidotaceae</taxon>
        <taxon>Crepidotus</taxon>
    </lineage>
</organism>
<keyword evidence="6" id="KW-0547">Nucleotide-binding</keyword>
<comment type="subcellular location">
    <subcellularLocation>
        <location evidence="1">Membrane</location>
        <topology evidence="1">Multi-pass membrane protein</topology>
    </subcellularLocation>
</comment>
<dbReference type="InterPro" id="IPR027417">
    <property type="entry name" value="P-loop_NTPase"/>
</dbReference>
<dbReference type="GO" id="GO:0016887">
    <property type="term" value="F:ATP hydrolysis activity"/>
    <property type="evidence" value="ECO:0007669"/>
    <property type="project" value="InterPro"/>
</dbReference>
<dbReference type="Pfam" id="PF00664">
    <property type="entry name" value="ABC_membrane"/>
    <property type="match status" value="2"/>
</dbReference>
<feature type="transmembrane region" description="Helical" evidence="12">
    <location>
        <begin position="1228"/>
        <end position="1249"/>
    </location>
</feature>
<dbReference type="InterPro" id="IPR003593">
    <property type="entry name" value="AAA+_ATPase"/>
</dbReference>
<feature type="domain" description="ABC transmembrane type-1" evidence="14">
    <location>
        <begin position="1011"/>
        <end position="1283"/>
    </location>
</feature>
<dbReference type="PANTHER" id="PTHR24223">
    <property type="entry name" value="ATP-BINDING CASSETTE SUB-FAMILY C"/>
    <property type="match status" value="1"/>
</dbReference>
<evidence type="ECO:0000256" key="8">
    <source>
        <dbReference type="ARBA" id="ARBA00022989"/>
    </source>
</evidence>
<dbReference type="Gene3D" id="3.40.50.300">
    <property type="entry name" value="P-loop containing nucleotide triphosphate hydrolases"/>
    <property type="match status" value="2"/>
</dbReference>
<keyword evidence="9 12" id="KW-0472">Membrane</keyword>
<dbReference type="SUPFAM" id="SSF90123">
    <property type="entry name" value="ABC transporter transmembrane region"/>
    <property type="match status" value="2"/>
</dbReference>
<feature type="transmembrane region" description="Helical" evidence="12">
    <location>
        <begin position="1256"/>
        <end position="1276"/>
    </location>
</feature>
<comment type="caution">
    <text evidence="15">The sequence shown here is derived from an EMBL/GenBank/DDBJ whole genome shotgun (WGS) entry which is preliminary data.</text>
</comment>
<feature type="transmembrane region" description="Helical" evidence="12">
    <location>
        <begin position="1045"/>
        <end position="1066"/>
    </location>
</feature>
<dbReference type="SMART" id="SM00382">
    <property type="entry name" value="AAA"/>
    <property type="match status" value="2"/>
</dbReference>
<dbReference type="PANTHER" id="PTHR24223:SF356">
    <property type="entry name" value="ATP-BINDING CASSETTE TRANSPORTER ABC4"/>
    <property type="match status" value="1"/>
</dbReference>
<dbReference type="Gene3D" id="1.20.1560.10">
    <property type="entry name" value="ABC transporter type 1, transmembrane domain"/>
    <property type="match status" value="2"/>
</dbReference>
<dbReference type="GO" id="GO:0140359">
    <property type="term" value="F:ABC-type transporter activity"/>
    <property type="evidence" value="ECO:0007669"/>
    <property type="project" value="InterPro"/>
</dbReference>
<feature type="transmembrane region" description="Helical" evidence="12">
    <location>
        <begin position="184"/>
        <end position="203"/>
    </location>
</feature>
<reference evidence="15" key="1">
    <citation type="submission" date="2020-11" db="EMBL/GenBank/DDBJ databases">
        <authorList>
            <consortium name="DOE Joint Genome Institute"/>
            <person name="Ahrendt S."/>
            <person name="Riley R."/>
            <person name="Andreopoulos W."/>
            <person name="Labutti K."/>
            <person name="Pangilinan J."/>
            <person name="Ruiz-Duenas F.J."/>
            <person name="Barrasa J.M."/>
            <person name="Sanchez-Garcia M."/>
            <person name="Camarero S."/>
            <person name="Miyauchi S."/>
            <person name="Serrano A."/>
            <person name="Linde D."/>
            <person name="Babiker R."/>
            <person name="Drula E."/>
            <person name="Ayuso-Fernandez I."/>
            <person name="Pacheco R."/>
            <person name="Padilla G."/>
            <person name="Ferreira P."/>
            <person name="Barriuso J."/>
            <person name="Kellner H."/>
            <person name="Castanera R."/>
            <person name="Alfaro M."/>
            <person name="Ramirez L."/>
            <person name="Pisabarro A.G."/>
            <person name="Kuo A."/>
            <person name="Tritt A."/>
            <person name="Lipzen A."/>
            <person name="He G."/>
            <person name="Yan M."/>
            <person name="Ng V."/>
            <person name="Cullen D."/>
            <person name="Martin F."/>
            <person name="Rosso M.-N."/>
            <person name="Henrissat B."/>
            <person name="Hibbett D."/>
            <person name="Martinez A.T."/>
            <person name="Grigoriev I.V."/>
        </authorList>
    </citation>
    <scope>NUCLEOTIDE SEQUENCE</scope>
    <source>
        <strain evidence="15">CBS 506.95</strain>
    </source>
</reference>
<dbReference type="CDD" id="cd03250">
    <property type="entry name" value="ABCC_MRP_domain1"/>
    <property type="match status" value="1"/>
</dbReference>
<dbReference type="PROSITE" id="PS50929">
    <property type="entry name" value="ABC_TM1F"/>
    <property type="match status" value="2"/>
</dbReference>
<keyword evidence="7" id="KW-0067">ATP-binding</keyword>
<feature type="transmembrane region" description="Helical" evidence="12">
    <location>
        <begin position="1110"/>
        <end position="1132"/>
    </location>
</feature>
<protein>
    <submittedName>
        <fullName evidence="15">Multidrug resistance-associated ABC transporter</fullName>
    </submittedName>
</protein>
<evidence type="ECO:0000256" key="1">
    <source>
        <dbReference type="ARBA" id="ARBA00004141"/>
    </source>
</evidence>
<evidence type="ECO:0000256" key="6">
    <source>
        <dbReference type="ARBA" id="ARBA00022741"/>
    </source>
</evidence>
<comment type="similarity">
    <text evidence="2">Belongs to the ABC transporter superfamily. ABCC family. Conjugate transporter (TC 3.A.1.208) subfamily.</text>
</comment>
<feature type="domain" description="ABC transmembrane type-1" evidence="14">
    <location>
        <begin position="299"/>
        <end position="661"/>
    </location>
</feature>
<dbReference type="PROSITE" id="PS50893">
    <property type="entry name" value="ABC_TRANSPORTER_2"/>
    <property type="match status" value="2"/>
</dbReference>
<feature type="transmembrane region" description="Helical" evidence="12">
    <location>
        <begin position="120"/>
        <end position="140"/>
    </location>
</feature>
<dbReference type="Pfam" id="PF00005">
    <property type="entry name" value="ABC_tran"/>
    <property type="match status" value="2"/>
</dbReference>
<evidence type="ECO:0000256" key="9">
    <source>
        <dbReference type="ARBA" id="ARBA00023136"/>
    </source>
</evidence>
<feature type="region of interest" description="Disordered" evidence="11">
    <location>
        <begin position="392"/>
        <end position="427"/>
    </location>
</feature>
<gene>
    <name evidence="15" type="ORF">CPB83DRAFT_896989</name>
</gene>
<evidence type="ECO:0000256" key="12">
    <source>
        <dbReference type="SAM" id="Phobius"/>
    </source>
</evidence>
<dbReference type="FunFam" id="1.20.1560.10:FF:000013">
    <property type="entry name" value="ABC transporter C family member 2"/>
    <property type="match status" value="1"/>
</dbReference>
<feature type="transmembrane region" description="Helical" evidence="12">
    <location>
        <begin position="298"/>
        <end position="318"/>
    </location>
</feature>
<evidence type="ECO:0000256" key="7">
    <source>
        <dbReference type="ARBA" id="ARBA00022840"/>
    </source>
</evidence>
<dbReference type="EMBL" id="MU157883">
    <property type="protein sequence ID" value="KAF9525551.1"/>
    <property type="molecule type" value="Genomic_DNA"/>
</dbReference>
<feature type="transmembrane region" description="Helical" evidence="12">
    <location>
        <begin position="1180"/>
        <end position="1198"/>
    </location>
</feature>
<dbReference type="GO" id="GO:0016020">
    <property type="term" value="C:membrane"/>
    <property type="evidence" value="ECO:0007669"/>
    <property type="project" value="UniProtKB-SubCell"/>
</dbReference>
<evidence type="ECO:0000313" key="16">
    <source>
        <dbReference type="Proteomes" id="UP000807306"/>
    </source>
</evidence>
<proteinExistence type="inferred from homology"/>
<dbReference type="InterPro" id="IPR017871">
    <property type="entry name" value="ABC_transporter-like_CS"/>
</dbReference>
<feature type="transmembrane region" description="Helical" evidence="12">
    <location>
        <begin position="605"/>
        <end position="626"/>
    </location>
</feature>
<feature type="domain" description="ABC transporter" evidence="13">
    <location>
        <begin position="1320"/>
        <end position="1557"/>
    </location>
</feature>